<feature type="compositionally biased region" description="Gly residues" evidence="2">
    <location>
        <begin position="158"/>
        <end position="168"/>
    </location>
</feature>
<dbReference type="PANTHER" id="PTHR12735:SF27">
    <property type="entry name" value="BOLA-LIKE PROTEIN 2"/>
    <property type="match status" value="1"/>
</dbReference>
<name>A0A166ZC40_9PEZI</name>
<gene>
    <name evidence="3" type="ORF">CT0861_03775</name>
</gene>
<dbReference type="GO" id="GO:0006879">
    <property type="term" value="P:intracellular iron ion homeostasis"/>
    <property type="evidence" value="ECO:0007669"/>
    <property type="project" value="InterPro"/>
</dbReference>
<evidence type="ECO:0000256" key="2">
    <source>
        <dbReference type="SAM" id="MobiDB-lite"/>
    </source>
</evidence>
<comment type="similarity">
    <text evidence="1">Belongs to the BolA/IbaG family.</text>
</comment>
<dbReference type="GO" id="GO:0051537">
    <property type="term" value="F:2 iron, 2 sulfur cluster binding"/>
    <property type="evidence" value="ECO:0007669"/>
    <property type="project" value="InterPro"/>
</dbReference>
<dbReference type="AlphaFoldDB" id="A0A166ZC40"/>
<protein>
    <submittedName>
        <fullName evidence="3">BolA domain-containing protein</fullName>
    </submittedName>
</protein>
<dbReference type="GO" id="GO:0005829">
    <property type="term" value="C:cytosol"/>
    <property type="evidence" value="ECO:0007669"/>
    <property type="project" value="TreeGrafter"/>
</dbReference>
<feature type="region of interest" description="Disordered" evidence="2">
    <location>
        <begin position="137"/>
        <end position="168"/>
    </location>
</feature>
<reference evidence="3 4" key="1">
    <citation type="submission" date="2015-06" db="EMBL/GenBank/DDBJ databases">
        <title>Survival trade-offs in plant roots during colonization by closely related pathogenic and mutualistic fungi.</title>
        <authorList>
            <person name="Hacquard S."/>
            <person name="Kracher B."/>
            <person name="Hiruma K."/>
            <person name="Weinman A."/>
            <person name="Muench P."/>
            <person name="Garrido Oter R."/>
            <person name="Ver Loren van Themaat E."/>
            <person name="Dallerey J.-F."/>
            <person name="Damm U."/>
            <person name="Henrissat B."/>
            <person name="Lespinet O."/>
            <person name="Thon M."/>
            <person name="Kemen E."/>
            <person name="McHardy A.C."/>
            <person name="Schulze-Lefert P."/>
            <person name="O'Connell R.J."/>
        </authorList>
    </citation>
    <scope>NUCLEOTIDE SEQUENCE [LARGE SCALE GENOMIC DNA]</scope>
    <source>
        <strain evidence="3 4">0861</strain>
    </source>
</reference>
<dbReference type="EMBL" id="LFIV01000001">
    <property type="protein sequence ID" value="KZL78700.1"/>
    <property type="molecule type" value="Genomic_DNA"/>
</dbReference>
<keyword evidence="4" id="KW-1185">Reference proteome</keyword>
<evidence type="ECO:0000313" key="4">
    <source>
        <dbReference type="Proteomes" id="UP000076552"/>
    </source>
</evidence>
<dbReference type="GO" id="GO:0005634">
    <property type="term" value="C:nucleus"/>
    <property type="evidence" value="ECO:0007669"/>
    <property type="project" value="TreeGrafter"/>
</dbReference>
<sequence length="168" mass="18187">MANKITEASLKAVLTERLQAIHVEITDMSGTHPVLFCKVPMSPPPTQSIPAHRIAAEQYIHGDSFTYSTSMYNRIRVLDTDIFATLPGGCGQAFTSTIVSPVFEKQTSLKRHRLVNAALKDEIAQIHAWSAKCQTPAEWERDRAAAGGANEGPPMDGTVGGRVEGVAQ</sequence>
<dbReference type="PANTHER" id="PTHR12735">
    <property type="entry name" value="BOLA-LIKE PROTEIN-RELATED"/>
    <property type="match status" value="1"/>
</dbReference>
<organism evidence="3 4">
    <name type="scientific">Colletotrichum tofieldiae</name>
    <dbReference type="NCBI Taxonomy" id="708197"/>
    <lineage>
        <taxon>Eukaryota</taxon>
        <taxon>Fungi</taxon>
        <taxon>Dikarya</taxon>
        <taxon>Ascomycota</taxon>
        <taxon>Pezizomycotina</taxon>
        <taxon>Sordariomycetes</taxon>
        <taxon>Hypocreomycetidae</taxon>
        <taxon>Glomerellales</taxon>
        <taxon>Glomerellaceae</taxon>
        <taxon>Colletotrichum</taxon>
        <taxon>Colletotrichum spaethianum species complex</taxon>
    </lineage>
</organism>
<comment type="caution">
    <text evidence="3">The sequence shown here is derived from an EMBL/GenBank/DDBJ whole genome shotgun (WGS) entry which is preliminary data.</text>
</comment>
<proteinExistence type="inferred from homology"/>
<dbReference type="Gene3D" id="3.10.20.90">
    <property type="entry name" value="Phosphatidylinositol 3-kinase Catalytic Subunit, Chain A, domain 1"/>
    <property type="match status" value="1"/>
</dbReference>
<dbReference type="GO" id="GO:0051604">
    <property type="term" value="P:protein maturation"/>
    <property type="evidence" value="ECO:0007669"/>
    <property type="project" value="InterPro"/>
</dbReference>
<dbReference type="InterPro" id="IPR036065">
    <property type="entry name" value="BolA-like_sf"/>
</dbReference>
<dbReference type="InterPro" id="IPR045115">
    <property type="entry name" value="BOL2"/>
</dbReference>
<dbReference type="SUPFAM" id="SSF82657">
    <property type="entry name" value="BolA-like"/>
    <property type="match status" value="1"/>
</dbReference>
<dbReference type="Pfam" id="PF01722">
    <property type="entry name" value="BolA"/>
    <property type="match status" value="1"/>
</dbReference>
<dbReference type="Proteomes" id="UP000076552">
    <property type="component" value="Unassembled WGS sequence"/>
</dbReference>
<dbReference type="InterPro" id="IPR002634">
    <property type="entry name" value="BolA"/>
</dbReference>
<evidence type="ECO:0000313" key="3">
    <source>
        <dbReference type="EMBL" id="KZL78700.1"/>
    </source>
</evidence>
<accession>A0A166ZC40</accession>
<evidence type="ECO:0000256" key="1">
    <source>
        <dbReference type="RuleBase" id="RU003860"/>
    </source>
</evidence>
<dbReference type="STRING" id="708197.A0A166ZC40"/>